<accession>A0AAD2H0J7</accession>
<keyword evidence="1" id="KW-0812">Transmembrane</keyword>
<name>A0AAD2H0J7_9AGAR</name>
<reference evidence="3" key="1">
    <citation type="submission" date="2023-11" db="EMBL/GenBank/DDBJ databases">
        <authorList>
            <person name="De Vega J J."/>
            <person name="De Vega J J."/>
        </authorList>
    </citation>
    <scope>NUCLEOTIDE SEQUENCE</scope>
</reference>
<dbReference type="InterPro" id="IPR045338">
    <property type="entry name" value="DUF6535"/>
</dbReference>
<keyword evidence="1" id="KW-0472">Membrane</keyword>
<gene>
    <name evidence="3" type="ORF">MYCIT1_LOCUS7253</name>
</gene>
<organism evidence="3 4">
    <name type="scientific">Mycena citricolor</name>
    <dbReference type="NCBI Taxonomy" id="2018698"/>
    <lineage>
        <taxon>Eukaryota</taxon>
        <taxon>Fungi</taxon>
        <taxon>Dikarya</taxon>
        <taxon>Basidiomycota</taxon>
        <taxon>Agaricomycotina</taxon>
        <taxon>Agaricomycetes</taxon>
        <taxon>Agaricomycetidae</taxon>
        <taxon>Agaricales</taxon>
        <taxon>Marasmiineae</taxon>
        <taxon>Mycenaceae</taxon>
        <taxon>Mycena</taxon>
    </lineage>
</organism>
<feature type="transmembrane region" description="Helical" evidence="1">
    <location>
        <begin position="214"/>
        <end position="234"/>
    </location>
</feature>
<dbReference type="Pfam" id="PF20153">
    <property type="entry name" value="DUF6535"/>
    <property type="match status" value="1"/>
</dbReference>
<feature type="transmembrane region" description="Helical" evidence="1">
    <location>
        <begin position="241"/>
        <end position="260"/>
    </location>
</feature>
<evidence type="ECO:0000256" key="1">
    <source>
        <dbReference type="SAM" id="Phobius"/>
    </source>
</evidence>
<protein>
    <recommendedName>
        <fullName evidence="2">DUF6535 domain-containing protein</fullName>
    </recommendedName>
</protein>
<sequence length="924" mass="103558">MPQLEERQADEASIERERASGNKFWSVYVSEAQSYDRGLIDGWRSEMDGLLIFVHPRPFFNLIPSLNLTHQAGLFSGVVATFVIESYKTLNPDPGIQTVVLLSQTVALLSQISHQLANLNNGTAVADAPPPSATFVPPPSSLVCNALWFTSLALSLSCALVATLVKQWAQEYQHRTSMFSSPSVRSRVYMYLYYGLRRFNMHTVVGAPPLLLHGALALFFAGLAAFLVLVNNIIMGISSALLLVFVSVYGTFTLLPLFFFDSPFQTPLSRILWSLNQSLGRVLRAYVLKACVRMRVAVTDPEAPSRPPAPADTRPQSQSMVDALKSAALHPTVETETRAVAWAIRTLSDNDSLDSLVEGLPQTVWDFDRGKPRSVYLEQFKSLLQDPHVHLCQRLADFMAGSNSNLLEHSVRVRRQLSVLRAIWAICAFSVHTESPLEYPIGDTDPDKVLLGSRFLDSDEVQSMVLAVLALVRLNIIESESRQRAPEYPLTQTSNYDRTKAGEQRQAEKKWTYVQYLVALSKSPTSFERDVTNSLFHRSQILFTGPDGYIALHAALEELIQSGSDETADNLVFSARQMITAIAGASTDQGVVWISGLAPFLVRHPSLAAPSDPDAISQPGPKYTYTRFLCHCLCFNFTLRSHLEESFDFLQLIYRHSLDVAELTRYPGDLDTHLLVLRTLHSAGAQAADIHPHRLAVIVQGVVLKRFRLDWSQSGDLSESARLLSIFEDEDWFRAVICLDNETRMERVSTEGTRDSILHCARVGVVTTFFEQCARNPDQTQRELDFETLESVQTVDGIYSVLPAKMQRRFADAVSGFLRKYPRDTLADCAVLNGMLSWAIHEHIGFIDDLDALQVLDTAVFDVQTDYEQETHRKKAEWIRGRMQKRLHRPERIFAAFVSLVTEVVDSDPEGSVHSEWSDITDEE</sequence>
<dbReference type="EMBL" id="CAVNYO010000103">
    <property type="protein sequence ID" value="CAK5265893.1"/>
    <property type="molecule type" value="Genomic_DNA"/>
</dbReference>
<keyword evidence="1" id="KW-1133">Transmembrane helix</keyword>
<dbReference type="Proteomes" id="UP001295794">
    <property type="component" value="Unassembled WGS sequence"/>
</dbReference>
<comment type="caution">
    <text evidence="3">The sequence shown here is derived from an EMBL/GenBank/DDBJ whole genome shotgun (WGS) entry which is preliminary data.</text>
</comment>
<evidence type="ECO:0000313" key="3">
    <source>
        <dbReference type="EMBL" id="CAK5265893.1"/>
    </source>
</evidence>
<proteinExistence type="predicted"/>
<dbReference type="AlphaFoldDB" id="A0AAD2H0J7"/>
<keyword evidence="4" id="KW-1185">Reference proteome</keyword>
<evidence type="ECO:0000259" key="2">
    <source>
        <dbReference type="Pfam" id="PF20153"/>
    </source>
</evidence>
<feature type="domain" description="DUF6535" evidence="2">
    <location>
        <begin position="25"/>
        <end position="227"/>
    </location>
</feature>
<evidence type="ECO:0000313" key="4">
    <source>
        <dbReference type="Proteomes" id="UP001295794"/>
    </source>
</evidence>